<dbReference type="PROSITE" id="PS50104">
    <property type="entry name" value="TIR"/>
    <property type="match status" value="1"/>
</dbReference>
<protein>
    <submittedName>
        <fullName evidence="4">Toll/interleukin-1 receptor domain-containing protein</fullName>
    </submittedName>
</protein>
<keyword evidence="2" id="KW-1133">Transmembrane helix</keyword>
<gene>
    <name evidence="4" type="ORF">HLB44_29865</name>
</gene>
<feature type="compositionally biased region" description="Basic residues" evidence="1">
    <location>
        <begin position="558"/>
        <end position="582"/>
    </location>
</feature>
<feature type="transmembrane region" description="Helical" evidence="2">
    <location>
        <begin position="358"/>
        <end position="377"/>
    </location>
</feature>
<feature type="region of interest" description="Disordered" evidence="1">
    <location>
        <begin position="445"/>
        <end position="474"/>
    </location>
</feature>
<accession>A0ABX2ERE7</accession>
<feature type="compositionally biased region" description="Basic residues" evidence="1">
    <location>
        <begin position="17"/>
        <end position="27"/>
    </location>
</feature>
<evidence type="ECO:0000313" key="5">
    <source>
        <dbReference type="Proteomes" id="UP000737171"/>
    </source>
</evidence>
<dbReference type="SUPFAM" id="SSF52200">
    <property type="entry name" value="Toll/Interleukin receptor TIR domain"/>
    <property type="match status" value="1"/>
</dbReference>
<keyword evidence="5" id="KW-1185">Reference proteome</keyword>
<feature type="region of interest" description="Disordered" evidence="1">
    <location>
        <begin position="1"/>
        <end position="30"/>
    </location>
</feature>
<dbReference type="InterPro" id="IPR035897">
    <property type="entry name" value="Toll_tir_struct_dom_sf"/>
</dbReference>
<feature type="domain" description="TIR" evidence="3">
    <location>
        <begin position="143"/>
        <end position="281"/>
    </location>
</feature>
<evidence type="ECO:0000259" key="3">
    <source>
        <dbReference type="PROSITE" id="PS50104"/>
    </source>
</evidence>
<evidence type="ECO:0000256" key="2">
    <source>
        <dbReference type="SAM" id="Phobius"/>
    </source>
</evidence>
<organism evidence="4 5">
    <name type="scientific">Pseudaquabacterium terrae</name>
    <dbReference type="NCBI Taxonomy" id="2732868"/>
    <lineage>
        <taxon>Bacteria</taxon>
        <taxon>Pseudomonadati</taxon>
        <taxon>Pseudomonadota</taxon>
        <taxon>Betaproteobacteria</taxon>
        <taxon>Burkholderiales</taxon>
        <taxon>Sphaerotilaceae</taxon>
        <taxon>Pseudaquabacterium</taxon>
    </lineage>
</organism>
<feature type="compositionally biased region" description="Basic and acidic residues" evidence="1">
    <location>
        <begin position="629"/>
        <end position="641"/>
    </location>
</feature>
<evidence type="ECO:0000313" key="4">
    <source>
        <dbReference type="EMBL" id="NRF71208.1"/>
    </source>
</evidence>
<sequence>MTASLPARRPTRAAVKSGRRRLGRRGARFAASADRSADSCSPVATTPARRGWCQTCHALLGWSRSTATPARSSTWYDSARSSRTTGPAPFPTRSTAACSARCCAGCAPNTARLRRPPTRTCCSATSTPASPATPPIHERRCCRAHDVFLSYRSSDREAVAEIADGLRAEGFGVWWDQQIPGSAEWRHTIEQHLGAARCVVVVWSAAAVDPVEGRWVQQEADEAERLDRCVPAHIDDVLPPLGLRSRQSIDLIDWHGDRADPRWRQLVEAIRAVHEQRAPQPVPPSPPVSPLRGRGTLLALLAGVAALVATIAARFGLAPAAGVALALVLGYVALDVLRARRRGERAASNLLRRLLRGSAVAGSAAALVWTAVLLVAASPRIESALYAEFLLTVQDEALRPLPQAVVTVGAGDDVRTLTPGADGRLRIRCWRLGSRGLVLTCRSTRSATRSRSAPASARPTMPRRPPNATQASSVGNVSTSIRCLAACSGPARRSSCLGASSSRCRSRDRSRRRRCRVTTRRSCRSCCRAAVRRIRPDRRRPSRAPLLDCGLAAAPRAARARGRAKTQPRRRPLVRRRHRRRVCLGDGQRRAGADPRRQRPSARAARQPAVGVVPVRLRPPRRPAGLAQPRDDDPGPDRRRR</sequence>
<feature type="compositionally biased region" description="Low complexity" evidence="1">
    <location>
        <begin position="601"/>
        <end position="616"/>
    </location>
</feature>
<feature type="compositionally biased region" description="Low complexity" evidence="1">
    <location>
        <begin position="445"/>
        <end position="460"/>
    </location>
</feature>
<dbReference type="Proteomes" id="UP000737171">
    <property type="component" value="Unassembled WGS sequence"/>
</dbReference>
<keyword evidence="4" id="KW-0675">Receptor</keyword>
<dbReference type="InterPro" id="IPR000157">
    <property type="entry name" value="TIR_dom"/>
</dbReference>
<evidence type="ECO:0000256" key="1">
    <source>
        <dbReference type="SAM" id="MobiDB-lite"/>
    </source>
</evidence>
<keyword evidence="2" id="KW-0472">Membrane</keyword>
<dbReference type="Gene3D" id="3.40.50.10140">
    <property type="entry name" value="Toll/interleukin-1 receptor homology (TIR) domain"/>
    <property type="match status" value="1"/>
</dbReference>
<keyword evidence="2" id="KW-0812">Transmembrane</keyword>
<dbReference type="Pfam" id="PF13676">
    <property type="entry name" value="TIR_2"/>
    <property type="match status" value="1"/>
</dbReference>
<feature type="transmembrane region" description="Helical" evidence="2">
    <location>
        <begin position="319"/>
        <end position="337"/>
    </location>
</feature>
<name>A0ABX2ERE7_9BURK</name>
<dbReference type="EMBL" id="JABRWJ010000011">
    <property type="protein sequence ID" value="NRF71208.1"/>
    <property type="molecule type" value="Genomic_DNA"/>
</dbReference>
<comment type="caution">
    <text evidence="4">The sequence shown here is derived from an EMBL/GenBank/DDBJ whole genome shotgun (WGS) entry which is preliminary data.</text>
</comment>
<feature type="compositionally biased region" description="Basic and acidic residues" evidence="1">
    <location>
        <begin position="587"/>
        <end position="597"/>
    </location>
</feature>
<proteinExistence type="predicted"/>
<feature type="region of interest" description="Disordered" evidence="1">
    <location>
        <begin position="554"/>
        <end position="641"/>
    </location>
</feature>
<reference evidence="4 5" key="1">
    <citation type="submission" date="2020-05" db="EMBL/GenBank/DDBJ databases">
        <title>Aquincola sp. isolate from soil.</title>
        <authorList>
            <person name="Han J."/>
            <person name="Kim D.-U."/>
        </authorList>
    </citation>
    <scope>NUCLEOTIDE SEQUENCE [LARGE SCALE GENOMIC DNA]</scope>
    <source>
        <strain evidence="4 5">S2</strain>
    </source>
</reference>